<keyword evidence="4" id="KW-0479">Metal-binding</keyword>
<dbReference type="EMBL" id="UINC01001833">
    <property type="protein sequence ID" value="SUZ89695.1"/>
    <property type="molecule type" value="Genomic_DNA"/>
</dbReference>
<comment type="cofactor">
    <cofactor evidence="1">
        <name>Zn(2+)</name>
        <dbReference type="ChEBI" id="CHEBI:29105"/>
    </cofactor>
</comment>
<keyword evidence="7" id="KW-0862">Zinc</keyword>
<evidence type="ECO:0000256" key="3">
    <source>
        <dbReference type="ARBA" id="ARBA00022722"/>
    </source>
</evidence>
<dbReference type="SUPFAM" id="SSF55486">
    <property type="entry name" value="Metalloproteases ('zincins'), catalytic domain"/>
    <property type="match status" value="1"/>
</dbReference>
<gene>
    <name evidence="8" type="ORF">METZ01_LOCUS42549</name>
</gene>
<dbReference type="InterPro" id="IPR023091">
    <property type="entry name" value="MetalPrtase_cat_dom_sf_prd"/>
</dbReference>
<evidence type="ECO:0000256" key="5">
    <source>
        <dbReference type="ARBA" id="ARBA00022759"/>
    </source>
</evidence>
<dbReference type="AlphaFoldDB" id="A0A381RD29"/>
<evidence type="ECO:0000313" key="8">
    <source>
        <dbReference type="EMBL" id="SUZ89695.1"/>
    </source>
</evidence>
<proteinExistence type="inferred from homology"/>
<evidence type="ECO:0000256" key="1">
    <source>
        <dbReference type="ARBA" id="ARBA00001947"/>
    </source>
</evidence>
<dbReference type="Pfam" id="PF02130">
    <property type="entry name" value="YbeY"/>
    <property type="match status" value="1"/>
</dbReference>
<dbReference type="GO" id="GO:0004222">
    <property type="term" value="F:metalloendopeptidase activity"/>
    <property type="evidence" value="ECO:0007669"/>
    <property type="project" value="InterPro"/>
</dbReference>
<keyword evidence="6" id="KW-0378">Hydrolase</keyword>
<sequence length="153" mass="18272">MFVTNFFSENKNFKISNKKEIRALLKKICKKENKKISFINCVFCSDNRLLEINKKYLNHTSLTDVVTFDFTTNKKNIEGDIYISIDRVKENAKKYKETFKKELLRVIIHGLLHLIGFLDKTKEEKNTMTLKENEYLSLYSKLKFHVEHKQQEK</sequence>
<evidence type="ECO:0000256" key="4">
    <source>
        <dbReference type="ARBA" id="ARBA00022723"/>
    </source>
</evidence>
<keyword evidence="5" id="KW-0255">Endonuclease</keyword>
<comment type="similarity">
    <text evidence="2">Belongs to the endoribonuclease YbeY family.</text>
</comment>
<dbReference type="Gene3D" id="3.40.390.30">
    <property type="entry name" value="Metalloproteases ('zincins'), catalytic domain"/>
    <property type="match status" value="1"/>
</dbReference>
<name>A0A381RD29_9ZZZZ</name>
<dbReference type="HAMAP" id="MF_00009">
    <property type="entry name" value="Endoribonucl_YbeY"/>
    <property type="match status" value="1"/>
</dbReference>
<evidence type="ECO:0000256" key="7">
    <source>
        <dbReference type="ARBA" id="ARBA00022833"/>
    </source>
</evidence>
<keyword evidence="3" id="KW-0540">Nuclease</keyword>
<dbReference type="GO" id="GO:0046872">
    <property type="term" value="F:metal ion binding"/>
    <property type="evidence" value="ECO:0007669"/>
    <property type="project" value="UniProtKB-KW"/>
</dbReference>
<evidence type="ECO:0000256" key="2">
    <source>
        <dbReference type="ARBA" id="ARBA00010875"/>
    </source>
</evidence>
<dbReference type="NCBIfam" id="TIGR00043">
    <property type="entry name" value="rRNA maturation RNase YbeY"/>
    <property type="match status" value="1"/>
</dbReference>
<protein>
    <submittedName>
        <fullName evidence="8">Uncharacterized protein</fullName>
    </submittedName>
</protein>
<dbReference type="PROSITE" id="PS01306">
    <property type="entry name" value="UPF0054"/>
    <property type="match status" value="1"/>
</dbReference>
<dbReference type="PANTHER" id="PTHR46986:SF1">
    <property type="entry name" value="ENDORIBONUCLEASE YBEY, CHLOROPLASTIC"/>
    <property type="match status" value="1"/>
</dbReference>
<dbReference type="GO" id="GO:0004519">
    <property type="term" value="F:endonuclease activity"/>
    <property type="evidence" value="ECO:0007669"/>
    <property type="project" value="UniProtKB-KW"/>
</dbReference>
<dbReference type="GO" id="GO:0006364">
    <property type="term" value="P:rRNA processing"/>
    <property type="evidence" value="ECO:0007669"/>
    <property type="project" value="InterPro"/>
</dbReference>
<dbReference type="InterPro" id="IPR020549">
    <property type="entry name" value="YbeY_CS"/>
</dbReference>
<accession>A0A381RD29</accession>
<dbReference type="InterPro" id="IPR002036">
    <property type="entry name" value="YbeY"/>
</dbReference>
<dbReference type="PANTHER" id="PTHR46986">
    <property type="entry name" value="ENDORIBONUCLEASE YBEY, CHLOROPLASTIC"/>
    <property type="match status" value="1"/>
</dbReference>
<evidence type="ECO:0000256" key="6">
    <source>
        <dbReference type="ARBA" id="ARBA00022801"/>
    </source>
</evidence>
<organism evidence="8">
    <name type="scientific">marine metagenome</name>
    <dbReference type="NCBI Taxonomy" id="408172"/>
    <lineage>
        <taxon>unclassified sequences</taxon>
        <taxon>metagenomes</taxon>
        <taxon>ecological metagenomes</taxon>
    </lineage>
</organism>
<reference evidence="8" key="1">
    <citation type="submission" date="2018-05" db="EMBL/GenBank/DDBJ databases">
        <authorList>
            <person name="Lanie J.A."/>
            <person name="Ng W.-L."/>
            <person name="Kazmierczak K.M."/>
            <person name="Andrzejewski T.M."/>
            <person name="Davidsen T.M."/>
            <person name="Wayne K.J."/>
            <person name="Tettelin H."/>
            <person name="Glass J.I."/>
            <person name="Rusch D."/>
            <person name="Podicherti R."/>
            <person name="Tsui H.-C.T."/>
            <person name="Winkler M.E."/>
        </authorList>
    </citation>
    <scope>NUCLEOTIDE SEQUENCE</scope>
</reference>